<accession>R1IJT1</accession>
<organism evidence="1 2">
    <name type="scientific">Grimontia indica</name>
    <dbReference type="NCBI Taxonomy" id="1056512"/>
    <lineage>
        <taxon>Bacteria</taxon>
        <taxon>Pseudomonadati</taxon>
        <taxon>Pseudomonadota</taxon>
        <taxon>Gammaproteobacteria</taxon>
        <taxon>Vibrionales</taxon>
        <taxon>Vibrionaceae</taxon>
        <taxon>Grimontia</taxon>
    </lineage>
</organism>
<comment type="caution">
    <text evidence="1">The sequence shown here is derived from an EMBL/GenBank/DDBJ whole genome shotgun (WGS) entry which is preliminary data.</text>
</comment>
<evidence type="ECO:0000313" key="1">
    <source>
        <dbReference type="EMBL" id="EOD77747.1"/>
    </source>
</evidence>
<name>R1IJT1_9GAMM</name>
<dbReference type="AlphaFoldDB" id="R1IJT1"/>
<dbReference type="EMBL" id="ANFM02000042">
    <property type="protein sequence ID" value="EOD77747.1"/>
    <property type="molecule type" value="Genomic_DNA"/>
</dbReference>
<dbReference type="Proteomes" id="UP000011223">
    <property type="component" value="Unassembled WGS sequence"/>
</dbReference>
<gene>
    <name evidence="1" type="ORF">D515_03509</name>
</gene>
<protein>
    <submittedName>
        <fullName evidence="1">Uncharacterized protein</fullName>
    </submittedName>
</protein>
<evidence type="ECO:0000313" key="2">
    <source>
        <dbReference type="Proteomes" id="UP000011223"/>
    </source>
</evidence>
<keyword evidence="2" id="KW-1185">Reference proteome</keyword>
<reference evidence="1 2" key="1">
    <citation type="journal article" date="2014" name="PLoS ONE">
        <title>Grimontia indica AK16(T), sp. nov., Isolated from a Seawater Sample Reports the Presence of Pathogenic Genes Similar to Vibrio Genus.</title>
        <authorList>
            <person name="Singh A."/>
            <person name="Vaidya B."/>
            <person name="Khatri I."/>
            <person name="Srinivas T.N."/>
            <person name="Subramanian S."/>
            <person name="Korpole S."/>
            <person name="Pinnaka A.K."/>
        </authorList>
    </citation>
    <scope>NUCLEOTIDE SEQUENCE [LARGE SCALE GENOMIC DNA]</scope>
    <source>
        <strain evidence="1 2">AK16</strain>
    </source>
</reference>
<proteinExistence type="predicted"/>
<sequence>MIVSTSNHLTSWAKSDCEYMLTLRGNGQWVKEARRVGIL</sequence>